<feature type="compositionally biased region" description="Basic and acidic residues" evidence="1">
    <location>
        <begin position="38"/>
        <end position="51"/>
    </location>
</feature>
<dbReference type="InterPro" id="IPR036465">
    <property type="entry name" value="vWFA_dom_sf"/>
</dbReference>
<gene>
    <name evidence="2" type="ORF">FNF31_05388</name>
</gene>
<name>A0A5A8CZE0_CAFRO</name>
<reference evidence="2 3" key="1">
    <citation type="submission" date="2019-07" db="EMBL/GenBank/DDBJ databases">
        <title>Genomes of Cafeteria roenbergensis.</title>
        <authorList>
            <person name="Fischer M.G."/>
            <person name="Hackl T."/>
            <person name="Roman M."/>
        </authorList>
    </citation>
    <scope>NUCLEOTIDE SEQUENCE [LARGE SCALE GENOMIC DNA]</scope>
    <source>
        <strain evidence="2 3">Cflag</strain>
    </source>
</reference>
<evidence type="ECO:0000313" key="2">
    <source>
        <dbReference type="EMBL" id="KAA0158532.1"/>
    </source>
</evidence>
<organism evidence="2 3">
    <name type="scientific">Cafeteria roenbergensis</name>
    <name type="common">Marine flagellate</name>
    <dbReference type="NCBI Taxonomy" id="33653"/>
    <lineage>
        <taxon>Eukaryota</taxon>
        <taxon>Sar</taxon>
        <taxon>Stramenopiles</taxon>
        <taxon>Bigyra</taxon>
        <taxon>Opalozoa</taxon>
        <taxon>Bicosoecida</taxon>
        <taxon>Cafeteriaceae</taxon>
        <taxon>Cafeteria</taxon>
    </lineage>
</organism>
<dbReference type="EMBL" id="VLTM01000066">
    <property type="protein sequence ID" value="KAA0158532.1"/>
    <property type="molecule type" value="Genomic_DNA"/>
</dbReference>
<dbReference type="Proteomes" id="UP000325113">
    <property type="component" value="Unassembled WGS sequence"/>
</dbReference>
<protein>
    <recommendedName>
        <fullName evidence="4">VWFA domain-containing protein</fullName>
    </recommendedName>
</protein>
<sequence>MASAEDAELAEMLMGTFVDDGISDDEALELEQALAHSSKHEDTLTDEERWELLGSQESESAGWSATSAAEHAAELGSARMRVQEAVAEAAESEEDAAERRLAALDAFAAAASRANASAAEAFRQDREAELSEEGARALREAAAEAAALQSAFSEAAGATRHVAFVVDRSGSMTWRGMWVHVTRQLEKCLAALHPAGSFRVLAFNEAVSAHSTTLLPSVPTNHARALAWLERLEVRGGRTPKENFGPPLAAALRAPAGGAAAVEQIFLVSDADGTDYEAPMAAARSSGVQINCIYICPEGRPVPEGMLAIAAATGGNAIAVRTGSV</sequence>
<dbReference type="AlphaFoldDB" id="A0A5A8CZE0"/>
<feature type="compositionally biased region" description="Polar residues" evidence="1">
    <location>
        <begin position="55"/>
        <end position="67"/>
    </location>
</feature>
<dbReference type="PANTHER" id="PTHR46503:SF1">
    <property type="entry name" value="INTER-ALPHA-TRYPSIN INHIBITOR HEAVY CHAIN-LIKE PROTEIN"/>
    <property type="match status" value="1"/>
</dbReference>
<dbReference type="Gene3D" id="3.40.50.410">
    <property type="entry name" value="von Willebrand factor, type A domain"/>
    <property type="match status" value="1"/>
</dbReference>
<dbReference type="PANTHER" id="PTHR46503">
    <property type="entry name" value="INTER-ALPHA-TRYPSIN INHIBITOR HEAVY CHAIN-LIKE PROTEIN"/>
    <property type="match status" value="1"/>
</dbReference>
<evidence type="ECO:0008006" key="4">
    <source>
        <dbReference type="Google" id="ProtNLM"/>
    </source>
</evidence>
<evidence type="ECO:0000256" key="1">
    <source>
        <dbReference type="SAM" id="MobiDB-lite"/>
    </source>
</evidence>
<proteinExistence type="predicted"/>
<feature type="region of interest" description="Disordered" evidence="1">
    <location>
        <begin position="33"/>
        <end position="70"/>
    </location>
</feature>
<comment type="caution">
    <text evidence="2">The sequence shown here is derived from an EMBL/GenBank/DDBJ whole genome shotgun (WGS) entry which is preliminary data.</text>
</comment>
<accession>A0A5A8CZE0</accession>
<dbReference type="SUPFAM" id="SSF53300">
    <property type="entry name" value="vWA-like"/>
    <property type="match status" value="1"/>
</dbReference>
<evidence type="ECO:0000313" key="3">
    <source>
        <dbReference type="Proteomes" id="UP000325113"/>
    </source>
</evidence>